<dbReference type="AlphaFoldDB" id="A0AA39V600"/>
<organism evidence="1 2">
    <name type="scientific">Cladonia borealis</name>
    <dbReference type="NCBI Taxonomy" id="184061"/>
    <lineage>
        <taxon>Eukaryota</taxon>
        <taxon>Fungi</taxon>
        <taxon>Dikarya</taxon>
        <taxon>Ascomycota</taxon>
        <taxon>Pezizomycotina</taxon>
        <taxon>Lecanoromycetes</taxon>
        <taxon>OSLEUM clade</taxon>
        <taxon>Lecanoromycetidae</taxon>
        <taxon>Lecanorales</taxon>
        <taxon>Lecanorineae</taxon>
        <taxon>Cladoniaceae</taxon>
        <taxon>Cladonia</taxon>
    </lineage>
</organism>
<evidence type="ECO:0000313" key="1">
    <source>
        <dbReference type="EMBL" id="KAK0513299.1"/>
    </source>
</evidence>
<dbReference type="EMBL" id="JAFEKC020000008">
    <property type="protein sequence ID" value="KAK0513299.1"/>
    <property type="molecule type" value="Genomic_DNA"/>
</dbReference>
<gene>
    <name evidence="1" type="ORF">JMJ35_004285</name>
</gene>
<keyword evidence="2" id="KW-1185">Reference proteome</keyword>
<sequence length="625" mass="68606">MTFSVLSKEVLAHLQEIHDDPGKALNERLLESLDGQATEAIDESDRDTLLNELSRLLPLLQQDPTPITDLINRLISPIRYDFSRVLSIDPPVDFVAGLAVPSPPVNTTTLNLLQKAQLRIGDVGIVAGKADVVGALVRLWLCCKDTAVARLAHDVISGLLEAEEESHEDTVSPPGKWMWRRMFKDRDIYGSIFSICSLATAGQDGQPPERDKTVAQARLLDMILRIDGDVVRQSQIPEIEKQYGVNEGGLLHFAAIHMVNRNDVLMHMTLLDFYAMYLSGKQKMLSQRSEQITNPSTQPSTFPLDFLRKNNIHQRSLGYFLDPDAQDSIDVSFLYGRSANYLSTWASIYPNDFLESGVVEATQRCLLSVLRTVSAGQWAQGRAPKDDLHVVTSLPRVVLIPRRQSPSPLFLIPSKPPNPDAFLTLAYVFNGSLVSASETNTENAVARALYYLYMEQHPDFWRQVVTAAETVALKEVALAALSLMTAVITAHWELLPSTTSSSDTPFALPTEDALANKCHAPSLPATGIEAIMTEPAIGIVIPYLLKPAQTFSNLVGGGRGDVESAAYKVAVAKHETLVQLHKELYVWAGSHPEAQQMLVTVGRRVAQGPMGGTSEVGGRVGTMEL</sequence>
<dbReference type="Proteomes" id="UP001166286">
    <property type="component" value="Unassembled WGS sequence"/>
</dbReference>
<proteinExistence type="predicted"/>
<protein>
    <submittedName>
        <fullName evidence="1">Uncharacterized protein</fullName>
    </submittedName>
</protein>
<name>A0AA39V600_9LECA</name>
<accession>A0AA39V600</accession>
<reference evidence="1" key="1">
    <citation type="submission" date="2023-03" db="EMBL/GenBank/DDBJ databases">
        <title>Complete genome of Cladonia borealis.</title>
        <authorList>
            <person name="Park H."/>
        </authorList>
    </citation>
    <scope>NUCLEOTIDE SEQUENCE</scope>
    <source>
        <strain evidence="1">ANT050790</strain>
    </source>
</reference>
<comment type="caution">
    <text evidence="1">The sequence shown here is derived from an EMBL/GenBank/DDBJ whole genome shotgun (WGS) entry which is preliminary data.</text>
</comment>
<evidence type="ECO:0000313" key="2">
    <source>
        <dbReference type="Proteomes" id="UP001166286"/>
    </source>
</evidence>